<dbReference type="OrthoDB" id="9801593at2"/>
<dbReference type="CDD" id="cd02142">
    <property type="entry name" value="McbC_SagB-like_oxidoreductase"/>
    <property type="match status" value="2"/>
</dbReference>
<gene>
    <name evidence="1" type="ORF">FR698_01395</name>
</gene>
<dbReference type="InParanoid" id="A0A5C7EYY6"/>
<accession>A0A5C7EYY6</accession>
<organism evidence="1 2">
    <name type="scientific">Pelomicrobium methylotrophicum</name>
    <dbReference type="NCBI Taxonomy" id="2602750"/>
    <lineage>
        <taxon>Bacteria</taxon>
        <taxon>Pseudomonadati</taxon>
        <taxon>Pseudomonadota</taxon>
        <taxon>Hydrogenophilia</taxon>
        <taxon>Hydrogenophilia incertae sedis</taxon>
        <taxon>Pelomicrobium</taxon>
    </lineage>
</organism>
<reference evidence="1 2" key="1">
    <citation type="submission" date="2019-08" db="EMBL/GenBank/DDBJ databases">
        <title>Pelomicrobium methylotrophicum gen. nov., sp. nov. a moderately thermophilic, facultatively anaerobic, lithoautotrophic and methylotrophic bacterium isolated from a terrestrial mud volcano.</title>
        <authorList>
            <person name="Slobodkina G.B."/>
            <person name="Merkel A.Y."/>
            <person name="Slobodkin A.I."/>
        </authorList>
    </citation>
    <scope>NUCLEOTIDE SEQUENCE [LARGE SCALE GENOMIC DNA]</scope>
    <source>
        <strain evidence="1 2">SM250</strain>
    </source>
</reference>
<evidence type="ECO:0000313" key="2">
    <source>
        <dbReference type="Proteomes" id="UP000321201"/>
    </source>
</evidence>
<dbReference type="InterPro" id="IPR000415">
    <property type="entry name" value="Nitroreductase-like"/>
</dbReference>
<evidence type="ECO:0000313" key="1">
    <source>
        <dbReference type="EMBL" id="TXF13786.1"/>
    </source>
</evidence>
<dbReference type="AlphaFoldDB" id="A0A5C7EYY6"/>
<dbReference type="EMBL" id="VPFL01000001">
    <property type="protein sequence ID" value="TXF13786.1"/>
    <property type="molecule type" value="Genomic_DNA"/>
</dbReference>
<dbReference type="Gene3D" id="3.40.109.10">
    <property type="entry name" value="NADH Oxidase"/>
    <property type="match status" value="2"/>
</dbReference>
<dbReference type="PANTHER" id="PTHR42741:SF3">
    <property type="entry name" value="NITROREDUCTASE FAMILY PROTEIN"/>
    <property type="match status" value="1"/>
</dbReference>
<dbReference type="RefSeq" id="WP_147798371.1">
    <property type="nucleotide sequence ID" value="NZ_VPFL01000001.1"/>
</dbReference>
<dbReference type="SUPFAM" id="SSF55469">
    <property type="entry name" value="FMN-dependent nitroreductase-like"/>
    <property type="match status" value="2"/>
</dbReference>
<proteinExistence type="predicted"/>
<name>A0A5C7EYY6_9PROT</name>
<dbReference type="GO" id="GO:0016491">
    <property type="term" value="F:oxidoreductase activity"/>
    <property type="evidence" value="ECO:0007669"/>
    <property type="project" value="InterPro"/>
</dbReference>
<dbReference type="PANTHER" id="PTHR42741">
    <property type="entry name" value="NITROREDUCTASE FAMILY PROTEIN"/>
    <property type="match status" value="1"/>
</dbReference>
<keyword evidence="2" id="KW-1185">Reference proteome</keyword>
<dbReference type="Proteomes" id="UP000321201">
    <property type="component" value="Unassembled WGS sequence"/>
</dbReference>
<comment type="caution">
    <text evidence="1">The sequence shown here is derived from an EMBL/GenBank/DDBJ whole genome shotgun (WGS) entry which is preliminary data.</text>
</comment>
<protein>
    <submittedName>
        <fullName evidence="1">SagB/ThcOx family dehydrogenase</fullName>
    </submittedName>
</protein>
<sequence length="540" mass="59446">MKLESGVGNPLEEVLHYHEASKHHLDRYAPGPGGLDWANQPEPFRTYAGAEQVALPLAADRLQTPFDAVRCGARPEPRPLDRESLAILFELSLGLSAWKRYGGTRWALRCNPSSGNLHPTEAYLVCGELPGLARGVYHYVSRDHLLERRGIPGEAARWDRSFAGGVLVALTGIHWREAWKYGVRAWRYCQHDCGHAIGALAYAAAALGWRAQLRPEVGDDQLSALLGLGRLFDDEGAEPEAPEAVLWIGPGTPPAEGIEVPGEELRFAGRANRLSPAHVPWRGIEEVDLAARRPAGLAPPRREGAPLPPLASTGCGLSAAQLIRRRRSAVDFDGITSLPAERWFAMLDALLPRPEVPPLDAWPARPRVHLMIFVHRVEGVAPGLYAFVRDPEAGLRLRSALRDDWAWKRVEAAPAHVALYLLAEGDARDVARLVSCHQDIAADSCFALGFLAEFEEGLAAGPWRYRELYWETGLLGQILYLEAEAAGIRGTGIGCFFDDAMHQLLGLKDRSFQSLYHFTAGGPVEDPRLQTLPPYAHLRR</sequence>